<evidence type="ECO:0000313" key="1">
    <source>
        <dbReference type="EMBL" id="ANM44963.1"/>
    </source>
</evidence>
<protein>
    <submittedName>
        <fullName evidence="1">Uncharacterized protein</fullName>
    </submittedName>
</protein>
<sequence>MFNQQYNPNSSAKVMETLHACAKLIKEMFYYNDQYVQVESAYTDDPIQASIETVNDGYYRLVIQDTTPDSTWPVWAVVFIRQRGGDIKCLHIINRITGVSANIDTQFNCDSFYSVIDLLLDHYRVLTSMEY</sequence>
<reference evidence="1 2" key="1">
    <citation type="journal article" date="2016" name="Sci. Rep.">
        <title>A proposed integrated approach for the preclinical evaluation of phage therapy in Pseudomonas infections.</title>
        <authorList>
            <person name="Danis-Wlodarczyk K."/>
            <person name="Vandenheuvel D."/>
            <person name="Jang H.B."/>
            <person name="Briers Y."/>
            <person name="Olszak T."/>
            <person name="Arabski M."/>
            <person name="Wasik S."/>
            <person name="Drabik M."/>
            <person name="Higgins G."/>
            <person name="Tyrrell J."/>
            <person name="Harvey B.J."/>
            <person name="Noben J.P."/>
            <person name="Lavigne R."/>
            <person name="Drulis-Kawa Z."/>
        </authorList>
    </citation>
    <scope>NUCLEOTIDE SEQUENCE [LARGE SCALE GENOMIC DNA]</scope>
</reference>
<dbReference type="EMBL" id="KU521356">
    <property type="protein sequence ID" value="ANM44963.1"/>
    <property type="molecule type" value="Genomic_DNA"/>
</dbReference>
<evidence type="ECO:0000313" key="2">
    <source>
        <dbReference type="Proteomes" id="UP000224336"/>
    </source>
</evidence>
<dbReference type="Proteomes" id="UP000224336">
    <property type="component" value="Segment"/>
</dbReference>
<name>A0A192Y5F9_9CAUD</name>
<organism evidence="1 2">
    <name type="scientific">Pseudomonas phage KTN4</name>
    <dbReference type="NCBI Taxonomy" id="1862701"/>
    <lineage>
        <taxon>Viruses</taxon>
        <taxon>Duplodnaviria</taxon>
        <taxon>Heunggongvirae</taxon>
        <taxon>Uroviricota</taxon>
        <taxon>Caudoviricetes</taxon>
        <taxon>Chimalliviridae</taxon>
        <taxon>Phikzvirus</taxon>
        <taxon>Phikzvirus phiKZ</taxon>
    </lineage>
</organism>
<proteinExistence type="predicted"/>
<gene>
    <name evidence="1" type="ORF">KTN4_205</name>
</gene>
<accession>A0A192Y5F9</accession>